<evidence type="ECO:0000313" key="3">
    <source>
        <dbReference type="EMBL" id="CAE0334876.1"/>
    </source>
</evidence>
<dbReference type="GO" id="GO:0005737">
    <property type="term" value="C:cytoplasm"/>
    <property type="evidence" value="ECO:0007669"/>
    <property type="project" value="TreeGrafter"/>
</dbReference>
<dbReference type="GO" id="GO:0019888">
    <property type="term" value="F:protein phosphatase regulator activity"/>
    <property type="evidence" value="ECO:0007669"/>
    <property type="project" value="TreeGrafter"/>
</dbReference>
<dbReference type="SUPFAM" id="SSF48371">
    <property type="entry name" value="ARM repeat"/>
    <property type="match status" value="1"/>
</dbReference>
<feature type="compositionally biased region" description="Basic and acidic residues" evidence="2">
    <location>
        <begin position="222"/>
        <end position="244"/>
    </location>
</feature>
<reference evidence="3" key="1">
    <citation type="submission" date="2021-01" db="EMBL/GenBank/DDBJ databases">
        <authorList>
            <person name="Corre E."/>
            <person name="Pelletier E."/>
            <person name="Niang G."/>
            <person name="Scheremetjew M."/>
            <person name="Finn R."/>
            <person name="Kale V."/>
            <person name="Holt S."/>
            <person name="Cochrane G."/>
            <person name="Meng A."/>
            <person name="Brown T."/>
            <person name="Cohen L."/>
        </authorList>
    </citation>
    <scope>NUCLEOTIDE SEQUENCE</scope>
    <source>
        <strain evidence="3">S3</strain>
    </source>
</reference>
<accession>A0A7S3IWR8</accession>
<feature type="region of interest" description="Disordered" evidence="2">
    <location>
        <begin position="182"/>
        <end position="273"/>
    </location>
</feature>
<dbReference type="InterPro" id="IPR051023">
    <property type="entry name" value="PP2A_Regulatory_Subunit_A"/>
</dbReference>
<keyword evidence="1" id="KW-0677">Repeat</keyword>
<dbReference type="EMBL" id="HBIH01038445">
    <property type="protein sequence ID" value="CAE0334876.1"/>
    <property type="molecule type" value="Transcribed_RNA"/>
</dbReference>
<evidence type="ECO:0000256" key="2">
    <source>
        <dbReference type="SAM" id="MobiDB-lite"/>
    </source>
</evidence>
<protein>
    <submittedName>
        <fullName evidence="3">Uncharacterized protein</fullName>
    </submittedName>
</protein>
<sequence length="273" mass="31584">MGNYAELFDQQTVYSDFLPMFFKFCSDNFSKVSFSACSALADILVKFNEEEVKQNGIVRVVKKRYLRARTFKKRQLFVLMCHGKLMMDKDIFSRHFKLDFLSLINDRVPNVRIAMAKALRHHFLKELSGTFVYDQEMNDAVTVLKKDESADVRSYVEDIETMKSEVDLDTFLQTLHDLRMSSSVRSDSDSINSEDESKIENEIRRHNSEDAIDHGPVLASLREARRKEVAEEDEAKRIAKEEKRKAKNVTEVQDLLEESTETAADSKPSEDDE</sequence>
<dbReference type="PANTHER" id="PTHR10648:SF1">
    <property type="entry name" value="SERINE_THREONINE-PROTEIN PHOSPHATASE 4 REGULATORY SUBUNIT 1"/>
    <property type="match status" value="1"/>
</dbReference>
<dbReference type="Gene3D" id="1.25.10.10">
    <property type="entry name" value="Leucine-rich Repeat Variant"/>
    <property type="match status" value="1"/>
</dbReference>
<dbReference type="InterPro" id="IPR016024">
    <property type="entry name" value="ARM-type_fold"/>
</dbReference>
<organism evidence="3">
    <name type="scientific">Strombidium inclinatum</name>
    <dbReference type="NCBI Taxonomy" id="197538"/>
    <lineage>
        <taxon>Eukaryota</taxon>
        <taxon>Sar</taxon>
        <taxon>Alveolata</taxon>
        <taxon>Ciliophora</taxon>
        <taxon>Intramacronucleata</taxon>
        <taxon>Spirotrichea</taxon>
        <taxon>Oligotrichia</taxon>
        <taxon>Strombidiidae</taxon>
        <taxon>Strombidium</taxon>
    </lineage>
</organism>
<dbReference type="InterPro" id="IPR011989">
    <property type="entry name" value="ARM-like"/>
</dbReference>
<dbReference type="AlphaFoldDB" id="A0A7S3IWR8"/>
<proteinExistence type="predicted"/>
<feature type="compositionally biased region" description="Low complexity" evidence="2">
    <location>
        <begin position="182"/>
        <end position="191"/>
    </location>
</feature>
<evidence type="ECO:0000256" key="1">
    <source>
        <dbReference type="ARBA" id="ARBA00022737"/>
    </source>
</evidence>
<feature type="compositionally biased region" description="Basic and acidic residues" evidence="2">
    <location>
        <begin position="195"/>
        <end position="213"/>
    </location>
</feature>
<gene>
    <name evidence="3" type="ORF">SINC0208_LOCUS15515</name>
</gene>
<dbReference type="PANTHER" id="PTHR10648">
    <property type="entry name" value="SERINE/THREONINE-PROTEIN PHOSPHATASE PP2A 65 KDA REGULATORY SUBUNIT"/>
    <property type="match status" value="1"/>
</dbReference>
<name>A0A7S3IWR8_9SPIT</name>